<dbReference type="AlphaFoldDB" id="A0ABD6EVX2"/>
<name>A0ABD6EVX2_9BILA</name>
<dbReference type="EMBL" id="JBGFUD010014529">
    <property type="protein sequence ID" value="MFH4983943.1"/>
    <property type="molecule type" value="Genomic_DNA"/>
</dbReference>
<accession>A0ABD6EVX2</accession>
<keyword evidence="2" id="KW-1185">Reference proteome</keyword>
<dbReference type="PANTHER" id="PTHR35179:SF2">
    <property type="entry name" value="START DOMAIN-CONTAINING PROTEIN"/>
    <property type="match status" value="1"/>
</dbReference>
<gene>
    <name evidence="1" type="ORF">AB6A40_010652</name>
</gene>
<organism evidence="1 2">
    <name type="scientific">Gnathostoma spinigerum</name>
    <dbReference type="NCBI Taxonomy" id="75299"/>
    <lineage>
        <taxon>Eukaryota</taxon>
        <taxon>Metazoa</taxon>
        <taxon>Ecdysozoa</taxon>
        <taxon>Nematoda</taxon>
        <taxon>Chromadorea</taxon>
        <taxon>Rhabditida</taxon>
        <taxon>Spirurina</taxon>
        <taxon>Gnathostomatomorpha</taxon>
        <taxon>Gnathostomatoidea</taxon>
        <taxon>Gnathostomatidae</taxon>
        <taxon>Gnathostoma</taxon>
    </lineage>
</organism>
<sequence>MSLFQTANETSFWSLIRIIQVRDGSLDTAILAAHHLAQKTKKELNFGEFDFITDAVNLQKLFAFAQEAGDGLFRIDVERVGKTILLSRMEASDLMEIGHVTYDQALKSKMTKSRSKFTNGPFFQLVSYQFGQFKILVRFEVDCADYAAVKAASTDNPEKDNEPQPEKKKFAENTAIEYMELGEIPRDVPLQLLTTYPQGAGFPFFTWAQLFFTAADQEIVGWFKGNGDFSKPQMNSLHDISRLMKPLPYTVLSKVHDCLIKISKFMIKNDPEFRCGLVWKGKNHLEIFAKDPAACGAVSSGIRDFLRTQCIEPEATEE</sequence>
<dbReference type="PANTHER" id="PTHR35179">
    <property type="entry name" value="PROTEIN CBG02620"/>
    <property type="match status" value="1"/>
</dbReference>
<proteinExistence type="predicted"/>
<reference evidence="1 2" key="1">
    <citation type="submission" date="2024-08" db="EMBL/GenBank/DDBJ databases">
        <title>Gnathostoma spinigerum genome.</title>
        <authorList>
            <person name="Gonzalez-Bertolin B."/>
            <person name="Monzon S."/>
            <person name="Zaballos A."/>
            <person name="Jimenez P."/>
            <person name="Dekumyoy P."/>
            <person name="Varona S."/>
            <person name="Cuesta I."/>
            <person name="Sumanam S."/>
            <person name="Adisakwattana P."/>
            <person name="Gasser R.B."/>
            <person name="Hernandez-Gonzalez A."/>
            <person name="Young N.D."/>
            <person name="Perteguer M.J."/>
        </authorList>
    </citation>
    <scope>NUCLEOTIDE SEQUENCE [LARGE SCALE GENOMIC DNA]</scope>
    <source>
        <strain evidence="1">AL3</strain>
        <tissue evidence="1">Liver</tissue>
    </source>
</reference>
<protein>
    <submittedName>
        <fullName evidence="1">Uncharacterized protein</fullName>
    </submittedName>
</protein>
<dbReference type="Proteomes" id="UP001608902">
    <property type="component" value="Unassembled WGS sequence"/>
</dbReference>
<comment type="caution">
    <text evidence="1">The sequence shown here is derived from an EMBL/GenBank/DDBJ whole genome shotgun (WGS) entry which is preliminary data.</text>
</comment>
<evidence type="ECO:0000313" key="1">
    <source>
        <dbReference type="EMBL" id="MFH4983943.1"/>
    </source>
</evidence>
<evidence type="ECO:0000313" key="2">
    <source>
        <dbReference type="Proteomes" id="UP001608902"/>
    </source>
</evidence>